<dbReference type="EMBL" id="CP000544">
    <property type="protein sequence ID" value="ABM60864.1"/>
    <property type="molecule type" value="Genomic_DNA"/>
</dbReference>
<evidence type="ECO:0000256" key="1">
    <source>
        <dbReference type="ARBA" id="ARBA00023002"/>
    </source>
</evidence>
<sequence length="181" mass="19497">MSDRHGVTNIVIAGLGGQGIVTGSDILAHAAFAAGHDVKKSEIHGMSQRGGSVSSDIRFGPRVHSPMVPHAEADFLIISESSQVLPNRHRLGPQGRLITPDAVPQLFQDESSQQAARMVNVALLGVLSAHLDIAEAHWIDAIRTQLPEKLHEMNLRAFRQARGIEALFGTLTGDSRPRPTL</sequence>
<reference evidence="3 4" key="2">
    <citation type="journal article" date="2013" name="Stand. Genomic Sci.">
        <title>Complete genome sequence of Halorhodospira halophila SL1.</title>
        <authorList>
            <person name="Challacombe J.F."/>
            <person name="Majid S."/>
            <person name="Deole R."/>
            <person name="Brettin T.S."/>
            <person name="Bruce D."/>
            <person name="Delano S.F."/>
            <person name="Detter J.C."/>
            <person name="Gleasner C.D."/>
            <person name="Han C.S."/>
            <person name="Misra M."/>
            <person name="Reitenga K.G."/>
            <person name="Mikhailova N."/>
            <person name="Woyke T."/>
            <person name="Pitluck S."/>
            <person name="Nolan M."/>
            <person name="Land M.L."/>
            <person name="Saunders E."/>
            <person name="Tapia R."/>
            <person name="Lapidus A."/>
            <person name="Ivanova N."/>
            <person name="Hoff W.D."/>
        </authorList>
    </citation>
    <scope>NUCLEOTIDE SEQUENCE [LARGE SCALE GENOMIC DNA]</scope>
    <source>
        <strain evidence="4">DSM 244 / SL1</strain>
    </source>
</reference>
<dbReference type="SUPFAM" id="SSF53323">
    <property type="entry name" value="Pyruvate-ferredoxin oxidoreductase, PFOR, domain III"/>
    <property type="match status" value="1"/>
</dbReference>
<dbReference type="Pfam" id="PF01558">
    <property type="entry name" value="POR"/>
    <property type="match status" value="2"/>
</dbReference>
<name>A1WT52_HALHL</name>
<reference evidence="4" key="1">
    <citation type="submission" date="2006-12" db="EMBL/GenBank/DDBJ databases">
        <title>Complete sequence of Halorhodospira halophila SL1.</title>
        <authorList>
            <consortium name="US DOE Joint Genome Institute"/>
            <person name="Copeland A."/>
            <person name="Lucas S."/>
            <person name="Lapidus A."/>
            <person name="Barry K."/>
            <person name="Detter J.C."/>
            <person name="Glavina del Rio T."/>
            <person name="Hammon N."/>
            <person name="Israni S."/>
            <person name="Dalin E."/>
            <person name="Tice H."/>
            <person name="Pitluck S."/>
            <person name="Saunders E."/>
            <person name="Brettin T."/>
            <person name="Bruce D."/>
            <person name="Han C."/>
            <person name="Tapia R."/>
            <person name="Schmutz J."/>
            <person name="Larimer F."/>
            <person name="Land M."/>
            <person name="Hauser L."/>
            <person name="Kyrpides N."/>
            <person name="Mikhailova N."/>
            <person name="Hoff W."/>
            <person name="Richardson P."/>
        </authorList>
    </citation>
    <scope>NUCLEOTIDE SEQUENCE [LARGE SCALE GENOMIC DNA]</scope>
    <source>
        <strain evidence="4">DSM 244 / SL1</strain>
    </source>
</reference>
<dbReference type="InterPro" id="IPR019752">
    <property type="entry name" value="Pyrv/ketoisovalerate_OxRed_cat"/>
</dbReference>
<proteinExistence type="predicted"/>
<evidence type="ECO:0000313" key="3">
    <source>
        <dbReference type="EMBL" id="ABM60864.1"/>
    </source>
</evidence>
<keyword evidence="3" id="KW-0670">Pyruvate</keyword>
<feature type="domain" description="Pyruvate/ketoisovalerate oxidoreductase catalytic" evidence="2">
    <location>
        <begin position="113"/>
        <end position="162"/>
    </location>
</feature>
<dbReference type="PANTHER" id="PTHR43854:SF1">
    <property type="entry name" value="INDOLEPYRUVATE OXIDOREDUCTASE SUBUNIT IORB"/>
    <property type="match status" value="1"/>
</dbReference>
<gene>
    <name evidence="3" type="ordered locus">Hhal_0069</name>
</gene>
<dbReference type="Gene3D" id="3.40.920.10">
    <property type="entry name" value="Pyruvate-ferredoxin oxidoreductase, PFOR, domain III"/>
    <property type="match status" value="1"/>
</dbReference>
<keyword evidence="4" id="KW-1185">Reference proteome</keyword>
<dbReference type="Proteomes" id="UP000000647">
    <property type="component" value="Chromosome"/>
</dbReference>
<evidence type="ECO:0000259" key="2">
    <source>
        <dbReference type="Pfam" id="PF01558"/>
    </source>
</evidence>
<keyword evidence="1" id="KW-0560">Oxidoreductase</keyword>
<evidence type="ECO:0000313" key="4">
    <source>
        <dbReference type="Proteomes" id="UP000000647"/>
    </source>
</evidence>
<accession>A1WT52</accession>
<dbReference type="eggNOG" id="COG1014">
    <property type="taxonomic scope" value="Bacteria"/>
</dbReference>
<dbReference type="HOGENOM" id="CLU_087284_1_1_6"/>
<dbReference type="RefSeq" id="WP_011812887.1">
    <property type="nucleotide sequence ID" value="NC_008789.1"/>
</dbReference>
<organism evidence="3 4">
    <name type="scientific">Halorhodospira halophila (strain DSM 244 / SL1)</name>
    <name type="common">Ectothiorhodospira halophila (strain DSM 244 / SL1)</name>
    <dbReference type="NCBI Taxonomy" id="349124"/>
    <lineage>
        <taxon>Bacteria</taxon>
        <taxon>Pseudomonadati</taxon>
        <taxon>Pseudomonadota</taxon>
        <taxon>Gammaproteobacteria</taxon>
        <taxon>Chromatiales</taxon>
        <taxon>Ectothiorhodospiraceae</taxon>
        <taxon>Halorhodospira</taxon>
    </lineage>
</organism>
<dbReference type="InterPro" id="IPR052198">
    <property type="entry name" value="IorB_Oxidoreductase"/>
</dbReference>
<dbReference type="PANTHER" id="PTHR43854">
    <property type="entry name" value="INDOLEPYRUVATE OXIDOREDUCTASE SUBUNIT IORB"/>
    <property type="match status" value="1"/>
</dbReference>
<dbReference type="KEGG" id="hha:Hhal_0069"/>
<feature type="domain" description="Pyruvate/ketoisovalerate oxidoreductase catalytic" evidence="2">
    <location>
        <begin position="16"/>
        <end position="103"/>
    </location>
</feature>
<dbReference type="GO" id="GO:0016903">
    <property type="term" value="F:oxidoreductase activity, acting on the aldehyde or oxo group of donors"/>
    <property type="evidence" value="ECO:0007669"/>
    <property type="project" value="InterPro"/>
</dbReference>
<dbReference type="STRING" id="349124.Hhal_0069"/>
<dbReference type="OrthoDB" id="9800445at2"/>
<protein>
    <submittedName>
        <fullName evidence="3">Pyruvate ferredoxin/flavodoxin oxidoreductase</fullName>
    </submittedName>
</protein>
<dbReference type="AlphaFoldDB" id="A1WT52"/>
<dbReference type="InterPro" id="IPR002869">
    <property type="entry name" value="Pyrv_flavodox_OxRed_cen"/>
</dbReference>